<proteinExistence type="predicted"/>
<feature type="signal peptide" evidence="1">
    <location>
        <begin position="1"/>
        <end position="25"/>
    </location>
</feature>
<feature type="chain" id="PRO_5020288391" description="DUF4412 domain-containing protein" evidence="1">
    <location>
        <begin position="26"/>
        <end position="251"/>
    </location>
</feature>
<dbReference type="RefSeq" id="WP_166668843.1">
    <property type="nucleotide sequence ID" value="NZ_SOQX01000006.1"/>
</dbReference>
<evidence type="ECO:0008006" key="4">
    <source>
        <dbReference type="Google" id="ProtNLM"/>
    </source>
</evidence>
<accession>A0A4R8IRC6</accession>
<dbReference type="Proteomes" id="UP000294914">
    <property type="component" value="Unassembled WGS sequence"/>
</dbReference>
<sequence length="251" mass="28045">MLHYKAVITALAALLLGACNNAEQAKPEEDTSVKIDFVEYEKNSEPYPTRLIVTNKFMRFDDGEDSTSFLLFDRDGNTIYSVNDDDRTVMSVESQDIDLEPPMELNLEEHNLGTLEDAPAIEGKEPQHYEFSANGDICYNVVAVEDLMPDVVEAMKAFTTILADDSKVTFNNMPADLHDACDMSMSTFAAGRHLKHGFPIQEWSVDGAGRTLVDYDKDYEPDPALFEVPGEDYQHFSVQEMREGKVTGGGH</sequence>
<comment type="caution">
    <text evidence="2">The sequence shown here is derived from an EMBL/GenBank/DDBJ whole genome shotgun (WGS) entry which is preliminary data.</text>
</comment>
<dbReference type="EMBL" id="SOQX01000006">
    <property type="protein sequence ID" value="TDY00049.1"/>
    <property type="molecule type" value="Genomic_DNA"/>
</dbReference>
<dbReference type="AlphaFoldDB" id="A0A4R8IRC6"/>
<gene>
    <name evidence="2" type="ORF">EDC23_2210</name>
</gene>
<evidence type="ECO:0000256" key="1">
    <source>
        <dbReference type="SAM" id="SignalP"/>
    </source>
</evidence>
<evidence type="ECO:0000313" key="2">
    <source>
        <dbReference type="EMBL" id="TDY00049.1"/>
    </source>
</evidence>
<organism evidence="2 3">
    <name type="scientific">Thiohalophilus thiocyanatoxydans</name>
    <dbReference type="NCBI Taxonomy" id="381308"/>
    <lineage>
        <taxon>Bacteria</taxon>
        <taxon>Pseudomonadati</taxon>
        <taxon>Pseudomonadota</taxon>
        <taxon>Gammaproteobacteria</taxon>
        <taxon>Thiohalomonadales</taxon>
        <taxon>Thiohalophilaceae</taxon>
        <taxon>Thiohalophilus</taxon>
    </lineage>
</organism>
<name>A0A4R8IRC6_9GAMM</name>
<protein>
    <recommendedName>
        <fullName evidence="4">DUF4412 domain-containing protein</fullName>
    </recommendedName>
</protein>
<reference evidence="2 3" key="1">
    <citation type="submission" date="2019-03" db="EMBL/GenBank/DDBJ databases">
        <title>Genomic Encyclopedia of Type Strains, Phase IV (KMG-IV): sequencing the most valuable type-strain genomes for metagenomic binning, comparative biology and taxonomic classification.</title>
        <authorList>
            <person name="Goeker M."/>
        </authorList>
    </citation>
    <scope>NUCLEOTIDE SEQUENCE [LARGE SCALE GENOMIC DNA]</scope>
    <source>
        <strain evidence="2 3">DSM 16326</strain>
    </source>
</reference>
<keyword evidence="1" id="KW-0732">Signal</keyword>
<keyword evidence="3" id="KW-1185">Reference proteome</keyword>
<evidence type="ECO:0000313" key="3">
    <source>
        <dbReference type="Proteomes" id="UP000294914"/>
    </source>
</evidence>
<dbReference type="PROSITE" id="PS51257">
    <property type="entry name" value="PROKAR_LIPOPROTEIN"/>
    <property type="match status" value="1"/>
</dbReference>